<dbReference type="Gene3D" id="3.30.60.90">
    <property type="match status" value="1"/>
</dbReference>
<dbReference type="InterPro" id="IPR010606">
    <property type="entry name" value="Mib_Herc2"/>
</dbReference>
<feature type="repeat" description="ANK" evidence="12">
    <location>
        <begin position="444"/>
        <end position="476"/>
    </location>
</feature>
<evidence type="ECO:0000256" key="5">
    <source>
        <dbReference type="ARBA" id="ARBA00022490"/>
    </source>
</evidence>
<evidence type="ECO:0000256" key="4">
    <source>
        <dbReference type="ARBA" id="ARBA00012483"/>
    </source>
</evidence>
<evidence type="ECO:0000256" key="12">
    <source>
        <dbReference type="PROSITE-ProRule" id="PRU00023"/>
    </source>
</evidence>
<keyword evidence="5" id="KW-0963">Cytoplasm</keyword>
<evidence type="ECO:0000256" key="14">
    <source>
        <dbReference type="SAM" id="MobiDB-lite"/>
    </source>
</evidence>
<dbReference type="InterPro" id="IPR043145">
    <property type="entry name" value="Znf_ZZ_sf"/>
</dbReference>
<comment type="subcellular location">
    <subcellularLocation>
        <location evidence="2">Cytoplasm</location>
    </subcellularLocation>
</comment>
<dbReference type="Pfam" id="PF18346">
    <property type="entry name" value="SH3_15"/>
    <property type="match status" value="2"/>
</dbReference>
<keyword evidence="9 13" id="KW-0863">Zinc-finger</keyword>
<dbReference type="SUPFAM" id="SSF159034">
    <property type="entry name" value="Mib/herc2 domain-like"/>
    <property type="match status" value="2"/>
</dbReference>
<dbReference type="SMART" id="SM00291">
    <property type="entry name" value="ZnF_ZZ"/>
    <property type="match status" value="1"/>
</dbReference>
<dbReference type="PROSITE" id="PS50297">
    <property type="entry name" value="ANK_REP_REGION"/>
    <property type="match status" value="5"/>
</dbReference>
<dbReference type="GO" id="GO:0005737">
    <property type="term" value="C:cytoplasm"/>
    <property type="evidence" value="ECO:0007669"/>
    <property type="project" value="UniProtKB-SubCell"/>
</dbReference>
<reference evidence="17" key="1">
    <citation type="submission" date="2023-03" db="EMBL/GenBank/DDBJ databases">
        <authorList>
            <person name="Steffen K."/>
            <person name="Cardenas P."/>
        </authorList>
    </citation>
    <scope>NUCLEOTIDE SEQUENCE</scope>
</reference>
<dbReference type="Pfam" id="PF00023">
    <property type="entry name" value="Ank"/>
    <property type="match status" value="1"/>
</dbReference>
<feature type="domain" description="MIB/HERC2" evidence="16">
    <location>
        <begin position="1"/>
        <end position="65"/>
    </location>
</feature>
<evidence type="ECO:0000256" key="6">
    <source>
        <dbReference type="ARBA" id="ARBA00022679"/>
    </source>
</evidence>
<keyword evidence="8" id="KW-0677">Repeat</keyword>
<keyword evidence="7" id="KW-0479">Metal-binding</keyword>
<dbReference type="InterPro" id="IPR040847">
    <property type="entry name" value="SH3_15"/>
</dbReference>
<dbReference type="GO" id="GO:0016567">
    <property type="term" value="P:protein ubiquitination"/>
    <property type="evidence" value="ECO:0007669"/>
    <property type="project" value="InterPro"/>
</dbReference>
<proteinExistence type="predicted"/>
<dbReference type="Pfam" id="PF00569">
    <property type="entry name" value="ZZ"/>
    <property type="match status" value="1"/>
</dbReference>
<feature type="compositionally biased region" description="Pro residues" evidence="14">
    <location>
        <begin position="811"/>
        <end position="826"/>
    </location>
</feature>
<dbReference type="PROSITE" id="PS50088">
    <property type="entry name" value="ANK_REPEAT"/>
    <property type="match status" value="5"/>
</dbReference>
<evidence type="ECO:0000259" key="16">
    <source>
        <dbReference type="PROSITE" id="PS51416"/>
    </source>
</evidence>
<dbReference type="SMART" id="SM00248">
    <property type="entry name" value="ANK"/>
    <property type="match status" value="6"/>
</dbReference>
<keyword evidence="10" id="KW-0833">Ubl conjugation pathway</keyword>
<feature type="repeat" description="ANK" evidence="12">
    <location>
        <begin position="544"/>
        <end position="576"/>
    </location>
</feature>
<feature type="compositionally biased region" description="Low complexity" evidence="14">
    <location>
        <begin position="827"/>
        <end position="843"/>
    </location>
</feature>
<feature type="region of interest" description="Disordered" evidence="14">
    <location>
        <begin position="795"/>
        <end position="847"/>
    </location>
</feature>
<evidence type="ECO:0000256" key="11">
    <source>
        <dbReference type="ARBA" id="ARBA00022833"/>
    </source>
</evidence>
<dbReference type="Pfam" id="PF12796">
    <property type="entry name" value="Ank_2"/>
    <property type="match status" value="2"/>
</dbReference>
<feature type="repeat" description="ANK" evidence="12">
    <location>
        <begin position="611"/>
        <end position="634"/>
    </location>
</feature>
<sequence length="936" mass="101282">MSGVRVVRGPDWDWGDQDGGEGFVGTVVWQEEGSGKATVQWDTANRHSYCCGYGGKYDLRVLDTAPAGVQHEGWSCNWCPVSPITGTLWRCVHCPRYSLCSQCYHSGKHCLEHQFQRLDTPDSHRPNSVRVGSRMVARRVESQGIFTGAAVMRGADWRWEDQDGGIGCQGKVSAIEGWEKTSFRSVAHVMWAHSQVLNLYCIGHNGMVDLQCVKPASGGLYYPEHLPVLGEESSDMNEGELRTGDTVRVELDPGEFKSAQEGHGGWEDFMAEYIGCDGVVQAIHYSGDVVVRYKNGVSLEVNGQCLSKVEGNSFQCGDAVRVSDDMTLVHQLQDGHGEWADDIALSLGQVGRVMKVKANGDIRVAVNGSRWILNPKCLSPAPGETPIEERTGELHVDLAVRIQTLSLSEAGCPDLVVVAAAGGDLDTLTKYLRYHPEHVDTVYEGKTAVHTAAMEGYLPIIKLLISHRANLNKKNEGELTALQLCVIVNSAEGAKLLVGGGADPNVGDDRGITPLARAAALGYLEVVKLLLDHHRTNPNKQDCQGSTPLHRAIVNHQLQTMIALLNAGADPTIPNHSLHNCMHRAAALGFLAGVEELMKWHPDLINKAKKDGFTPLHMAAVSGHTDIVSLLLSHPSCEVNVDDTDGLTSLHLAAHGGETAMLERLVGYGADLNCATREGNTALHFTLARKNMAAPSPLSPHILEVKKELDQLCGQDILQPEVVVGVFLVREGAKVHAANRLGLHPLTLQPPDVVQLFTRYSTAVDSRPPFHGTLRQKVGPFADICPKTPHKQLKVVETSSSSTISSTPPTASLPPTSPLPTSPPLPSSSSSLPPMTPVPTSTSGVDRSVNEYTSQVRCSPTGKTSTHMPNWQLLVPLTLLEEVVNIIKLCPVCLKNKADVTRGACRKDHHRLCRVCAARSSSVCVLCSSVVLRAPE</sequence>
<feature type="repeat" description="ANK" evidence="12">
    <location>
        <begin position="645"/>
        <end position="677"/>
    </location>
</feature>
<evidence type="ECO:0000256" key="9">
    <source>
        <dbReference type="ARBA" id="ARBA00022771"/>
    </source>
</evidence>
<feature type="repeat" description="ANK" evidence="12">
    <location>
        <begin position="510"/>
        <end position="533"/>
    </location>
</feature>
<feature type="compositionally biased region" description="Low complexity" evidence="14">
    <location>
        <begin position="798"/>
        <end position="810"/>
    </location>
</feature>
<name>A0AA35SPP8_GEOBA</name>
<evidence type="ECO:0000313" key="17">
    <source>
        <dbReference type="EMBL" id="CAI8033703.1"/>
    </source>
</evidence>
<comment type="caution">
    <text evidence="17">The sequence shown here is derived from an EMBL/GenBank/DDBJ whole genome shotgun (WGS) entry which is preliminary data.</text>
</comment>
<dbReference type="EC" id="2.3.2.27" evidence="4"/>
<dbReference type="Gene3D" id="2.30.30.40">
    <property type="entry name" value="SH3 Domains"/>
    <property type="match status" value="2"/>
</dbReference>
<evidence type="ECO:0000256" key="2">
    <source>
        <dbReference type="ARBA" id="ARBA00004496"/>
    </source>
</evidence>
<keyword evidence="6" id="KW-0808">Transferase</keyword>
<dbReference type="GO" id="GO:0061630">
    <property type="term" value="F:ubiquitin protein ligase activity"/>
    <property type="evidence" value="ECO:0007669"/>
    <property type="project" value="UniProtKB-EC"/>
</dbReference>
<comment type="pathway">
    <text evidence="3">Protein modification; protein ubiquitination.</text>
</comment>
<keyword evidence="12" id="KW-0040">ANK repeat</keyword>
<dbReference type="PANTHER" id="PTHR24202:SF4">
    <property type="entry name" value="E3 UBIQUITIN-PROTEIN LIGASE MIB2-RELATED"/>
    <property type="match status" value="1"/>
</dbReference>
<evidence type="ECO:0000259" key="15">
    <source>
        <dbReference type="PROSITE" id="PS50135"/>
    </source>
</evidence>
<dbReference type="Pfam" id="PF06701">
    <property type="entry name" value="MIB_HERC2"/>
    <property type="match status" value="2"/>
</dbReference>
<organism evidence="17 18">
    <name type="scientific">Geodia barretti</name>
    <name type="common">Barrett's horny sponge</name>
    <dbReference type="NCBI Taxonomy" id="519541"/>
    <lineage>
        <taxon>Eukaryota</taxon>
        <taxon>Metazoa</taxon>
        <taxon>Porifera</taxon>
        <taxon>Demospongiae</taxon>
        <taxon>Heteroscleromorpha</taxon>
        <taxon>Tetractinellida</taxon>
        <taxon>Astrophorina</taxon>
        <taxon>Geodiidae</taxon>
        <taxon>Geodia</taxon>
    </lineage>
</organism>
<evidence type="ECO:0000313" key="18">
    <source>
        <dbReference type="Proteomes" id="UP001174909"/>
    </source>
</evidence>
<dbReference type="PROSITE" id="PS51416">
    <property type="entry name" value="MIB_HERC2"/>
    <property type="match status" value="2"/>
</dbReference>
<evidence type="ECO:0000256" key="13">
    <source>
        <dbReference type="PROSITE-ProRule" id="PRU00228"/>
    </source>
</evidence>
<dbReference type="InterPro" id="IPR037252">
    <property type="entry name" value="Mib_Herc2_sf"/>
</dbReference>
<dbReference type="EMBL" id="CASHTH010002686">
    <property type="protein sequence ID" value="CAI8033703.1"/>
    <property type="molecule type" value="Genomic_DNA"/>
</dbReference>
<evidence type="ECO:0000256" key="10">
    <source>
        <dbReference type="ARBA" id="ARBA00022786"/>
    </source>
</evidence>
<keyword evidence="18" id="KW-1185">Reference proteome</keyword>
<evidence type="ECO:0000256" key="1">
    <source>
        <dbReference type="ARBA" id="ARBA00000900"/>
    </source>
</evidence>
<dbReference type="PRINTS" id="PR01415">
    <property type="entry name" value="ANKYRIN"/>
</dbReference>
<dbReference type="SUPFAM" id="SSF48403">
    <property type="entry name" value="Ankyrin repeat"/>
    <property type="match status" value="1"/>
</dbReference>
<evidence type="ECO:0000256" key="3">
    <source>
        <dbReference type="ARBA" id="ARBA00004906"/>
    </source>
</evidence>
<evidence type="ECO:0000256" key="7">
    <source>
        <dbReference type="ARBA" id="ARBA00022723"/>
    </source>
</evidence>
<protein>
    <recommendedName>
        <fullName evidence="4">RING-type E3 ubiquitin transferase</fullName>
        <ecNumber evidence="4">2.3.2.27</ecNumber>
    </recommendedName>
</protein>
<dbReference type="InterPro" id="IPR036770">
    <property type="entry name" value="Ankyrin_rpt-contain_sf"/>
</dbReference>
<dbReference type="InterPro" id="IPR002110">
    <property type="entry name" value="Ankyrin_rpt"/>
</dbReference>
<dbReference type="Proteomes" id="UP001174909">
    <property type="component" value="Unassembled WGS sequence"/>
</dbReference>
<evidence type="ECO:0000256" key="8">
    <source>
        <dbReference type="ARBA" id="ARBA00022737"/>
    </source>
</evidence>
<dbReference type="Gene3D" id="1.25.40.20">
    <property type="entry name" value="Ankyrin repeat-containing domain"/>
    <property type="match status" value="2"/>
</dbReference>
<gene>
    <name evidence="17" type="ORF">GBAR_LOCUS19011</name>
</gene>
<dbReference type="SUPFAM" id="SSF57850">
    <property type="entry name" value="RING/U-box"/>
    <property type="match status" value="1"/>
</dbReference>
<comment type="catalytic activity">
    <reaction evidence="1">
        <text>S-ubiquitinyl-[E2 ubiquitin-conjugating enzyme]-L-cysteine + [acceptor protein]-L-lysine = [E2 ubiquitin-conjugating enzyme]-L-cysteine + N(6)-ubiquitinyl-[acceptor protein]-L-lysine.</text>
        <dbReference type="EC" id="2.3.2.27"/>
    </reaction>
</comment>
<dbReference type="GO" id="GO:0008270">
    <property type="term" value="F:zinc ion binding"/>
    <property type="evidence" value="ECO:0007669"/>
    <property type="project" value="UniProtKB-KW"/>
</dbReference>
<dbReference type="PROSITE" id="PS50135">
    <property type="entry name" value="ZF_ZZ_2"/>
    <property type="match status" value="1"/>
</dbReference>
<feature type="domain" description="ZZ-type" evidence="15">
    <location>
        <begin position="71"/>
        <end position="123"/>
    </location>
</feature>
<keyword evidence="11" id="KW-0862">Zinc</keyword>
<feature type="domain" description="MIB/HERC2" evidence="16">
    <location>
        <begin position="137"/>
        <end position="216"/>
    </location>
</feature>
<dbReference type="PANTHER" id="PTHR24202">
    <property type="entry name" value="E3 UBIQUITIN-PROTEIN LIGASE MIB2"/>
    <property type="match status" value="1"/>
</dbReference>
<accession>A0AA35SPP8</accession>
<dbReference type="AlphaFoldDB" id="A0AA35SPP8"/>
<dbReference type="FunFam" id="2.30.30.40:FF:000078">
    <property type="entry name" value="Putative e3 ubiquitin-protein ligase mib2"/>
    <property type="match status" value="1"/>
</dbReference>
<dbReference type="InterPro" id="IPR000433">
    <property type="entry name" value="Znf_ZZ"/>
</dbReference>